<dbReference type="PANTHER" id="PTHR31350:SF27">
    <property type="entry name" value="HEMIMETHYLATED DNA-BINDING DOMAIN-CONTAINING PROTEIN"/>
    <property type="match status" value="1"/>
</dbReference>
<gene>
    <name evidence="3" type="ORF">FHG85_05555</name>
</gene>
<organism evidence="3 4">
    <name type="scientific">Tenuifilum thalassicum</name>
    <dbReference type="NCBI Taxonomy" id="2590900"/>
    <lineage>
        <taxon>Bacteria</taxon>
        <taxon>Pseudomonadati</taxon>
        <taxon>Bacteroidota</taxon>
        <taxon>Bacteroidia</taxon>
        <taxon>Bacteroidales</taxon>
        <taxon>Tenuifilaceae</taxon>
        <taxon>Tenuifilum</taxon>
    </lineage>
</organism>
<keyword evidence="4" id="KW-1185">Reference proteome</keyword>
<dbReference type="InterPro" id="IPR032698">
    <property type="entry name" value="SirB1_N"/>
</dbReference>
<sequence>MRQVSHLRIINLELDTNYIKSLIALLDDPDTSVFETVANKIIEEGNEIIPFLEDAWESAHEPIIQNRIEEIIGSIQFNKLKSEFSSWISSPNHDLLEGTLLVSKIQYPELDPKRILEEIENIRRDIWLELNNSLTALEKVKIINHVLFDIYKYKPNTSDYYSPRNYLIKDLVESKKGGAVILTIFYAIISQQLGLPIYCVSIPHNFVLAYEDRYSVDLFEIEFEEERRVLFYINPFSQGSLFSANEIKFFLSQQKIEDNPQYYLPISNYEAIQQLVYNTKIAFQRSNQNAKASQLQKIYNLLQDQKPKPIK</sequence>
<comment type="similarity">
    <text evidence="1">Belongs to the UPF0162 family.</text>
</comment>
<proteinExistence type="inferred from homology"/>
<evidence type="ECO:0000313" key="3">
    <source>
        <dbReference type="EMBL" id="QKG79748.1"/>
    </source>
</evidence>
<name>A0A7D3XVA0_9BACT</name>
<evidence type="ECO:0000313" key="4">
    <source>
        <dbReference type="Proteomes" id="UP000500961"/>
    </source>
</evidence>
<dbReference type="EMBL" id="CP041345">
    <property type="protein sequence ID" value="QKG79748.1"/>
    <property type="molecule type" value="Genomic_DNA"/>
</dbReference>
<reference evidence="3 4" key="1">
    <citation type="submission" date="2019-07" db="EMBL/GenBank/DDBJ databases">
        <title>Thalassofilum flectens gen. nov., sp. nov., a novel moderate thermophilic anaerobe from a shallow sea hot spring in Kunashir Island (Russia), representing a new family in the order Bacteroidales, and proposal of Thalassofilacea fam. nov.</title>
        <authorList>
            <person name="Kochetkova T.V."/>
            <person name="Podosokorskaya O.A."/>
            <person name="Novikov A."/>
            <person name="Elcheninov A.G."/>
            <person name="Toshchakov S.V."/>
            <person name="Kublanov I.V."/>
        </authorList>
    </citation>
    <scope>NUCLEOTIDE SEQUENCE [LARGE SCALE GENOMIC DNA]</scope>
    <source>
        <strain evidence="3 4">38-H</strain>
    </source>
</reference>
<protein>
    <recommendedName>
        <fullName evidence="2">Protein SirB1 N-terminal domain-containing protein</fullName>
    </recommendedName>
</protein>
<dbReference type="Proteomes" id="UP000500961">
    <property type="component" value="Chromosome"/>
</dbReference>
<dbReference type="Pfam" id="PF13369">
    <property type="entry name" value="Transglut_core2"/>
    <property type="match status" value="1"/>
</dbReference>
<evidence type="ECO:0000256" key="1">
    <source>
        <dbReference type="ARBA" id="ARBA00007100"/>
    </source>
</evidence>
<dbReference type="PANTHER" id="PTHR31350">
    <property type="entry name" value="SI:DKEY-261L7.2"/>
    <property type="match status" value="1"/>
</dbReference>
<feature type="domain" description="Protein SirB1 N-terminal" evidence="2">
    <location>
        <begin position="114"/>
        <end position="275"/>
    </location>
</feature>
<accession>A0A7D3XVA0</accession>
<evidence type="ECO:0000259" key="2">
    <source>
        <dbReference type="Pfam" id="PF13369"/>
    </source>
</evidence>
<dbReference type="AlphaFoldDB" id="A0A7D3XVA0"/>
<dbReference type="KEGG" id="ttz:FHG85_05555"/>